<evidence type="ECO:0000313" key="3">
    <source>
        <dbReference type="EMBL" id="MFD0920003.1"/>
    </source>
</evidence>
<keyword evidence="4" id="KW-1185">Reference proteome</keyword>
<name>A0ABW3FQB2_9PSEU</name>
<dbReference type="PANTHER" id="PTHR31964:SF113">
    <property type="entry name" value="USPA DOMAIN-CONTAINING PROTEIN"/>
    <property type="match status" value="1"/>
</dbReference>
<proteinExistence type="inferred from homology"/>
<dbReference type="Gene3D" id="3.40.50.620">
    <property type="entry name" value="HUPs"/>
    <property type="match status" value="1"/>
</dbReference>
<evidence type="ECO:0000313" key="4">
    <source>
        <dbReference type="Proteomes" id="UP001597018"/>
    </source>
</evidence>
<gene>
    <name evidence="3" type="ORF">ACFQ16_09640</name>
</gene>
<reference evidence="4" key="1">
    <citation type="journal article" date="2019" name="Int. J. Syst. Evol. Microbiol.">
        <title>The Global Catalogue of Microorganisms (GCM) 10K type strain sequencing project: providing services to taxonomists for standard genome sequencing and annotation.</title>
        <authorList>
            <consortium name="The Broad Institute Genomics Platform"/>
            <consortium name="The Broad Institute Genome Sequencing Center for Infectious Disease"/>
            <person name="Wu L."/>
            <person name="Ma J."/>
        </authorList>
    </citation>
    <scope>NUCLEOTIDE SEQUENCE [LARGE SCALE GENOMIC DNA]</scope>
    <source>
        <strain evidence="4">CCUG 56401</strain>
    </source>
</reference>
<dbReference type="PRINTS" id="PR01438">
    <property type="entry name" value="UNVRSLSTRESS"/>
</dbReference>
<dbReference type="SUPFAM" id="SSF52402">
    <property type="entry name" value="Adenine nucleotide alpha hydrolases-like"/>
    <property type="match status" value="1"/>
</dbReference>
<protein>
    <submittedName>
        <fullName evidence="3">Universal stress protein</fullName>
    </submittedName>
</protein>
<dbReference type="InterPro" id="IPR006015">
    <property type="entry name" value="Universal_stress_UspA"/>
</dbReference>
<comment type="similarity">
    <text evidence="1">Belongs to the universal stress protein A family.</text>
</comment>
<sequence length="148" mass="15563">MTDAKPRIVVGVDGSPGSRAALRWALRYAELSDGDVTALIASGPPVFIDLAVPMPGDDAADRADRELHEAVEETTALLGSDVHVNRVVVQDHPARALVDEARGADLLVVGHRGRGGFVGAVLGSVSRHCVNHASCSVVVVRRPHEDGH</sequence>
<dbReference type="CDD" id="cd00293">
    <property type="entry name" value="USP-like"/>
    <property type="match status" value="1"/>
</dbReference>
<dbReference type="RefSeq" id="WP_263247515.1">
    <property type="nucleotide sequence ID" value="NZ_BAABLT010000008.1"/>
</dbReference>
<evidence type="ECO:0000259" key="2">
    <source>
        <dbReference type="Pfam" id="PF00582"/>
    </source>
</evidence>
<dbReference type="Pfam" id="PF00582">
    <property type="entry name" value="Usp"/>
    <property type="match status" value="1"/>
</dbReference>
<accession>A0ABW3FQB2</accession>
<dbReference type="PANTHER" id="PTHR31964">
    <property type="entry name" value="ADENINE NUCLEOTIDE ALPHA HYDROLASES-LIKE SUPERFAMILY PROTEIN"/>
    <property type="match status" value="1"/>
</dbReference>
<feature type="domain" description="UspA" evidence="2">
    <location>
        <begin position="7"/>
        <end position="141"/>
    </location>
</feature>
<dbReference type="InterPro" id="IPR006016">
    <property type="entry name" value="UspA"/>
</dbReference>
<dbReference type="Proteomes" id="UP001597018">
    <property type="component" value="Unassembled WGS sequence"/>
</dbReference>
<evidence type="ECO:0000256" key="1">
    <source>
        <dbReference type="ARBA" id="ARBA00008791"/>
    </source>
</evidence>
<comment type="caution">
    <text evidence="3">The sequence shown here is derived from an EMBL/GenBank/DDBJ whole genome shotgun (WGS) entry which is preliminary data.</text>
</comment>
<dbReference type="InterPro" id="IPR014729">
    <property type="entry name" value="Rossmann-like_a/b/a_fold"/>
</dbReference>
<organism evidence="3 4">
    <name type="scientific">Saccharopolyspora rosea</name>
    <dbReference type="NCBI Taxonomy" id="524884"/>
    <lineage>
        <taxon>Bacteria</taxon>
        <taxon>Bacillati</taxon>
        <taxon>Actinomycetota</taxon>
        <taxon>Actinomycetes</taxon>
        <taxon>Pseudonocardiales</taxon>
        <taxon>Pseudonocardiaceae</taxon>
        <taxon>Saccharopolyspora</taxon>
    </lineage>
</organism>
<dbReference type="EMBL" id="JBHTIW010000005">
    <property type="protein sequence ID" value="MFD0920003.1"/>
    <property type="molecule type" value="Genomic_DNA"/>
</dbReference>